<gene>
    <name evidence="1" type="ordered locus">Plabr_4175</name>
</gene>
<dbReference type="Gene3D" id="3.40.50.620">
    <property type="entry name" value="HUPs"/>
    <property type="match status" value="1"/>
</dbReference>
<name>F0SI47_RUBBR</name>
<dbReference type="InterPro" id="IPR014729">
    <property type="entry name" value="Rossmann-like_a/b/a_fold"/>
</dbReference>
<protein>
    <recommendedName>
        <fullName evidence="3">Asparagine synthetase domain-containing protein</fullName>
    </recommendedName>
</protein>
<dbReference type="RefSeq" id="WP_013630454.1">
    <property type="nucleotide sequence ID" value="NC_015174.1"/>
</dbReference>
<dbReference type="SUPFAM" id="SSF52402">
    <property type="entry name" value="Adenine nucleotide alpha hydrolases-like"/>
    <property type="match status" value="1"/>
</dbReference>
<accession>F0SI47</accession>
<evidence type="ECO:0008006" key="3">
    <source>
        <dbReference type="Google" id="ProtNLM"/>
    </source>
</evidence>
<dbReference type="eggNOG" id="COG0367">
    <property type="taxonomic scope" value="Bacteria"/>
</dbReference>
<dbReference type="KEGG" id="pbs:Plabr_4175"/>
<keyword evidence="2" id="KW-1185">Reference proteome</keyword>
<dbReference type="EMBL" id="CP002546">
    <property type="protein sequence ID" value="ADY61749.1"/>
    <property type="molecule type" value="Genomic_DNA"/>
</dbReference>
<dbReference type="HOGENOM" id="CLU_562442_0_0_0"/>
<evidence type="ECO:0000313" key="2">
    <source>
        <dbReference type="Proteomes" id="UP000006860"/>
    </source>
</evidence>
<evidence type="ECO:0000313" key="1">
    <source>
        <dbReference type="EMBL" id="ADY61749.1"/>
    </source>
</evidence>
<dbReference type="STRING" id="756272.Plabr_4175"/>
<proteinExistence type="predicted"/>
<sequence>MKPEFVISLLPQIEKLSLPPRFTKTYGSEGLRIHTTDSLPVTTLKCRSGTTLFILGWMILDTELVTDTLDFSIDATTGDEIWNSDLYRFATGRFLVVVQSRDKEVLLVPDASGSLSACVSSKFSVCVSEPDLYRELGFDTPDLELHTEIERICDANGYWFAGGFTPYRGLTILLPNHVYGMSCRQSTRVWPPPDFCGNKLPRLDVAQAATEVYQLMSGLFRAIDQYHPLALPITGGRDSRILLAVLFASDVRKISCFTNGSPDSHDASSGKTLAQSCGYSWKYAQPSNKDVVCTGFGGEIVKGYWLRSLTSNSPDRAERIYDAMSFTSTIAASEIKDAITTKIRELMTLRLADDVILDILYLELRWACTMGQVQYRKDEESLFSLSPFSCRRIIELGIALPLTNKWRMDFSSVMLFRYSPHLQWLPAGGAEYSGKQFLKLIAAAPFCLLPGFQLSRRVIFSQPACKGVWATLKLHFMRARRYLGL</sequence>
<organism evidence="1 2">
    <name type="scientific">Rubinisphaera brasiliensis (strain ATCC 49424 / DSM 5305 / JCM 21570 / IAM 15109 / NBRC 103401 / IFAM 1448)</name>
    <name type="common">Planctomyces brasiliensis</name>
    <dbReference type="NCBI Taxonomy" id="756272"/>
    <lineage>
        <taxon>Bacteria</taxon>
        <taxon>Pseudomonadati</taxon>
        <taxon>Planctomycetota</taxon>
        <taxon>Planctomycetia</taxon>
        <taxon>Planctomycetales</taxon>
        <taxon>Planctomycetaceae</taxon>
        <taxon>Rubinisphaera</taxon>
    </lineage>
</organism>
<dbReference type="OrthoDB" id="2462219at2"/>
<dbReference type="AlphaFoldDB" id="F0SI47"/>
<dbReference type="Proteomes" id="UP000006860">
    <property type="component" value="Chromosome"/>
</dbReference>
<reference evidence="2" key="1">
    <citation type="submission" date="2011-02" db="EMBL/GenBank/DDBJ databases">
        <title>The complete genome of Planctomyces brasiliensis DSM 5305.</title>
        <authorList>
            <person name="Lucas S."/>
            <person name="Copeland A."/>
            <person name="Lapidus A."/>
            <person name="Bruce D."/>
            <person name="Goodwin L."/>
            <person name="Pitluck S."/>
            <person name="Kyrpides N."/>
            <person name="Mavromatis K."/>
            <person name="Pagani I."/>
            <person name="Ivanova N."/>
            <person name="Ovchinnikova G."/>
            <person name="Lu M."/>
            <person name="Detter J.C."/>
            <person name="Han C."/>
            <person name="Land M."/>
            <person name="Hauser L."/>
            <person name="Markowitz V."/>
            <person name="Cheng J.-F."/>
            <person name="Hugenholtz P."/>
            <person name="Woyke T."/>
            <person name="Wu D."/>
            <person name="Tindall B."/>
            <person name="Pomrenke H.G."/>
            <person name="Brambilla E."/>
            <person name="Klenk H.-P."/>
            <person name="Eisen J.A."/>
        </authorList>
    </citation>
    <scope>NUCLEOTIDE SEQUENCE [LARGE SCALE GENOMIC DNA]</scope>
    <source>
        <strain evidence="2">ATCC 49424 / DSM 5305 / JCM 21570 / NBRC 103401 / IFAM 1448</strain>
    </source>
</reference>